<protein>
    <recommendedName>
        <fullName evidence="1">DNA (cytosine-5-)-methyltransferase</fullName>
        <ecNumber evidence="1">2.1.1.37</ecNumber>
    </recommendedName>
</protein>
<dbReference type="GO" id="GO:0044027">
    <property type="term" value="P:negative regulation of gene expression via chromosomal CpG island methylation"/>
    <property type="evidence" value="ECO:0007669"/>
    <property type="project" value="TreeGrafter"/>
</dbReference>
<evidence type="ECO:0000313" key="5">
    <source>
        <dbReference type="EMBL" id="QHT89540.1"/>
    </source>
</evidence>
<dbReference type="AlphaFoldDB" id="A0A6C0IAB3"/>
<keyword evidence="4" id="KW-0949">S-adenosyl-L-methionine</keyword>
<dbReference type="GO" id="GO:0003677">
    <property type="term" value="F:DNA binding"/>
    <property type="evidence" value="ECO:0007669"/>
    <property type="project" value="TreeGrafter"/>
</dbReference>
<dbReference type="InterPro" id="IPR031303">
    <property type="entry name" value="C5_meth_CS"/>
</dbReference>
<accession>A0A6C0IAB3</accession>
<dbReference type="InterPro" id="IPR001525">
    <property type="entry name" value="C5_MeTfrase"/>
</dbReference>
<dbReference type="PRINTS" id="PR00105">
    <property type="entry name" value="C5METTRFRASE"/>
</dbReference>
<dbReference type="InterPro" id="IPR029063">
    <property type="entry name" value="SAM-dependent_MTases_sf"/>
</dbReference>
<sequence length="439" mass="49968">MFVFIDNIVVNHNTNIILFYLYYFIWLYKKLIKIIIIDTNKAMMDITKMSKNDLLEKCKELGITMCSSKNKQQLLELINVKQKIPECDEINTTTILTPFTPFTQHTSFTSFTQQSPATFIEVCAGCGGLSSGLIKSGFTPILLNDNNSDCCKTLKHNHQDANVVCASMDKIDYSQFIDKVDLLTGGVPCQSFSQAGLRKGLDDPRGDLMIKFIEILNLIKPKLFMIENVKGLLTHDEGKTIDKIIRTLNKNDLYNISYKCLDASKYDVPQKRERVFIVGVIKSISRSFEFPKESEKKIVLRDVLLDVPLSSGAKYNEEKIKLFRMIPQGGCWVNLPETLQKEYLGNSYNSGGGKRGILYRLSMEKPSLTLLCTPSQKQTERCHPLEERPLTMREYARIQTFEDSYEFIGSLSSQYKQIGNAVPVELARHMGVSLLKLLR</sequence>
<dbReference type="EC" id="2.1.1.37" evidence="1"/>
<dbReference type="Pfam" id="PF00145">
    <property type="entry name" value="DNA_methylase"/>
    <property type="match status" value="1"/>
</dbReference>
<organism evidence="5">
    <name type="scientific">viral metagenome</name>
    <dbReference type="NCBI Taxonomy" id="1070528"/>
    <lineage>
        <taxon>unclassified sequences</taxon>
        <taxon>metagenomes</taxon>
        <taxon>organismal metagenomes</taxon>
    </lineage>
</organism>
<dbReference type="PANTHER" id="PTHR10629:SF52">
    <property type="entry name" value="DNA (CYTOSINE-5)-METHYLTRANSFERASE 1"/>
    <property type="match status" value="1"/>
</dbReference>
<evidence type="ECO:0000256" key="4">
    <source>
        <dbReference type="ARBA" id="ARBA00022691"/>
    </source>
</evidence>
<dbReference type="NCBIfam" id="TIGR00675">
    <property type="entry name" value="dcm"/>
    <property type="match status" value="1"/>
</dbReference>
<dbReference type="InterPro" id="IPR050390">
    <property type="entry name" value="C5-Methyltransferase"/>
</dbReference>
<dbReference type="PROSITE" id="PS00095">
    <property type="entry name" value="C5_MTASE_2"/>
    <property type="match status" value="1"/>
</dbReference>
<reference evidence="5" key="1">
    <citation type="journal article" date="2020" name="Nature">
        <title>Giant virus diversity and host interactions through global metagenomics.</title>
        <authorList>
            <person name="Schulz F."/>
            <person name="Roux S."/>
            <person name="Paez-Espino D."/>
            <person name="Jungbluth S."/>
            <person name="Walsh D.A."/>
            <person name="Denef V.J."/>
            <person name="McMahon K.D."/>
            <person name="Konstantinidis K.T."/>
            <person name="Eloe-Fadrosh E.A."/>
            <person name="Kyrpides N.C."/>
            <person name="Woyke T."/>
        </authorList>
    </citation>
    <scope>NUCLEOTIDE SEQUENCE</scope>
    <source>
        <strain evidence="5">GVMAG-M-3300023184-60</strain>
    </source>
</reference>
<dbReference type="Gene3D" id="3.90.120.10">
    <property type="entry name" value="DNA Methylase, subunit A, domain 2"/>
    <property type="match status" value="1"/>
</dbReference>
<dbReference type="GO" id="GO:0003886">
    <property type="term" value="F:DNA (cytosine-5-)-methyltransferase activity"/>
    <property type="evidence" value="ECO:0007669"/>
    <property type="project" value="UniProtKB-EC"/>
</dbReference>
<dbReference type="Gene3D" id="3.40.50.150">
    <property type="entry name" value="Vaccinia Virus protein VP39"/>
    <property type="match status" value="1"/>
</dbReference>
<dbReference type="GO" id="GO:0005634">
    <property type="term" value="C:nucleus"/>
    <property type="evidence" value="ECO:0007669"/>
    <property type="project" value="TreeGrafter"/>
</dbReference>
<proteinExistence type="predicted"/>
<name>A0A6C0IAB3_9ZZZZ</name>
<dbReference type="InterPro" id="IPR018117">
    <property type="entry name" value="C5_DNA_meth_AS"/>
</dbReference>
<dbReference type="PANTHER" id="PTHR10629">
    <property type="entry name" value="CYTOSINE-SPECIFIC METHYLTRANSFERASE"/>
    <property type="match status" value="1"/>
</dbReference>
<dbReference type="GO" id="GO:0032259">
    <property type="term" value="P:methylation"/>
    <property type="evidence" value="ECO:0007669"/>
    <property type="project" value="UniProtKB-KW"/>
</dbReference>
<dbReference type="PROSITE" id="PS51679">
    <property type="entry name" value="SAM_MT_C5"/>
    <property type="match status" value="1"/>
</dbReference>
<dbReference type="CDD" id="cd00315">
    <property type="entry name" value="Cyt_C5_DNA_methylase"/>
    <property type="match status" value="1"/>
</dbReference>
<evidence type="ECO:0000256" key="1">
    <source>
        <dbReference type="ARBA" id="ARBA00011975"/>
    </source>
</evidence>
<dbReference type="SUPFAM" id="SSF53335">
    <property type="entry name" value="S-adenosyl-L-methionine-dependent methyltransferases"/>
    <property type="match status" value="1"/>
</dbReference>
<evidence type="ECO:0000256" key="2">
    <source>
        <dbReference type="ARBA" id="ARBA00022603"/>
    </source>
</evidence>
<dbReference type="EMBL" id="MN740142">
    <property type="protein sequence ID" value="QHT89540.1"/>
    <property type="molecule type" value="Genomic_DNA"/>
</dbReference>
<keyword evidence="3" id="KW-0808">Transferase</keyword>
<dbReference type="PROSITE" id="PS00094">
    <property type="entry name" value="C5_MTASE_1"/>
    <property type="match status" value="1"/>
</dbReference>
<evidence type="ECO:0000256" key="3">
    <source>
        <dbReference type="ARBA" id="ARBA00022679"/>
    </source>
</evidence>
<keyword evidence="2" id="KW-0489">Methyltransferase</keyword>